<reference evidence="13 14" key="1">
    <citation type="journal article" date="2015" name="Stand. Genomic Sci.">
        <title>Complete genome sequence and description of Salinispira pacifica gen. nov., sp. nov., a novel spirochaete isolated form a hypersaline microbial mat.</title>
        <authorList>
            <person name="Ben Hania W."/>
            <person name="Joseph M."/>
            <person name="Schumann P."/>
            <person name="Bunk B."/>
            <person name="Fiebig A."/>
            <person name="Sproer C."/>
            <person name="Klenk H.P."/>
            <person name="Fardeau M.L."/>
            <person name="Spring S."/>
        </authorList>
    </citation>
    <scope>NUCLEOTIDE SEQUENCE [LARGE SCALE GENOMIC DNA]</scope>
    <source>
        <strain evidence="13 14">L21-RPul-D2</strain>
    </source>
</reference>
<evidence type="ECO:0000259" key="12">
    <source>
        <dbReference type="PROSITE" id="PS50885"/>
    </source>
</evidence>
<feature type="domain" description="HAMP" evidence="12">
    <location>
        <begin position="216"/>
        <end position="269"/>
    </location>
</feature>
<keyword evidence="8" id="KW-0175">Coiled coil</keyword>
<feature type="transmembrane region" description="Helical" evidence="10">
    <location>
        <begin position="189"/>
        <end position="214"/>
    </location>
</feature>
<evidence type="ECO:0000313" key="13">
    <source>
        <dbReference type="EMBL" id="AHC14220.1"/>
    </source>
</evidence>
<evidence type="ECO:0000259" key="11">
    <source>
        <dbReference type="PROSITE" id="PS50111"/>
    </source>
</evidence>
<dbReference type="PANTHER" id="PTHR43531">
    <property type="entry name" value="PROTEIN ICFG"/>
    <property type="match status" value="1"/>
</dbReference>
<dbReference type="InterPro" id="IPR004089">
    <property type="entry name" value="MCPsignal_dom"/>
</dbReference>
<dbReference type="PROSITE" id="PS50885">
    <property type="entry name" value="HAMP"/>
    <property type="match status" value="1"/>
</dbReference>
<dbReference type="STRING" id="1307761.L21SP2_0798"/>
<evidence type="ECO:0000256" key="9">
    <source>
        <dbReference type="SAM" id="MobiDB-lite"/>
    </source>
</evidence>
<evidence type="ECO:0000256" key="8">
    <source>
        <dbReference type="SAM" id="Coils"/>
    </source>
</evidence>
<protein>
    <submittedName>
        <fullName evidence="13">Methyl-accepting chemotaxis protein</fullName>
    </submittedName>
</protein>
<comment type="similarity">
    <text evidence="6">Belongs to the methyl-accepting chemotaxis (MCP) protein family.</text>
</comment>
<feature type="coiled-coil region" evidence="8">
    <location>
        <begin position="366"/>
        <end position="404"/>
    </location>
</feature>
<dbReference type="HOGENOM" id="CLU_000445_107_16_12"/>
<dbReference type="RefSeq" id="WP_024267151.1">
    <property type="nucleotide sequence ID" value="NC_023035.1"/>
</dbReference>
<dbReference type="SUPFAM" id="SSF58104">
    <property type="entry name" value="Methyl-accepting chemotaxis protein (MCP) signaling domain"/>
    <property type="match status" value="1"/>
</dbReference>
<dbReference type="Pfam" id="PF13675">
    <property type="entry name" value="PilJ"/>
    <property type="match status" value="1"/>
</dbReference>
<dbReference type="Gene3D" id="6.10.340.10">
    <property type="match status" value="1"/>
</dbReference>
<dbReference type="Gene3D" id="1.10.287.950">
    <property type="entry name" value="Methyl-accepting chemotaxis protein"/>
    <property type="match status" value="1"/>
</dbReference>
<feature type="transmembrane region" description="Helical" evidence="10">
    <location>
        <begin position="6"/>
        <end position="27"/>
    </location>
</feature>
<evidence type="ECO:0000256" key="2">
    <source>
        <dbReference type="ARBA" id="ARBA00022500"/>
    </source>
</evidence>
<sequence>MQRLSTRFFAILSGYILLFLATVILTLSITRQQADDGVLINMAGRQRMLTQRMTKELFHYLISGEDQWLESHRNTRNVFHASLTALRDGGQIPLDLSMERYRSIPGALTPEILSALEAGTEKWERYRQEADSVLQSRRENRSSEPSRVSQNTELPDTAALNSLSSLSVSLLGDMNAAVVLMQEGNERKVASLITGQFIILGFILVYSLLVLVYIRRGISNPLQEVTDTAAILGRGALAEIQAENTRSDEIGQLRSSFIKLSRMLDHRMQLLMEMGNGQLKQEIQAEGPDDRFARALVQTRDSLSDLIYQVRNATENSRSAAGELSESASTVASGASEQAASLEQISSNLNEIRTRSRENTRSADKVAEASRDARQLVEQNTQMNNELIRNMAELEQSASDIQSITKTIDDISFQINLLALNANVEAARAGKYGKGFSVVAEEVRNLAARSTDAVAETRDLISRNNELTGSVKAGIENGNSVLVKVAQSTGDIHSRLDEVRRVLQNQDSQISEITDGIDQISAVTQSNTASAEELSAAADELNSLSRRLSELVEVFSI</sequence>
<keyword evidence="14" id="KW-1185">Reference proteome</keyword>
<dbReference type="GO" id="GO:0006935">
    <property type="term" value="P:chemotaxis"/>
    <property type="evidence" value="ECO:0007669"/>
    <property type="project" value="UniProtKB-KW"/>
</dbReference>
<dbReference type="OrthoDB" id="334703at2"/>
<gene>
    <name evidence="13" type="ORF">L21SP2_0798</name>
</gene>
<feature type="compositionally biased region" description="Basic and acidic residues" evidence="9">
    <location>
        <begin position="134"/>
        <end position="144"/>
    </location>
</feature>
<dbReference type="GO" id="GO:0007165">
    <property type="term" value="P:signal transduction"/>
    <property type="evidence" value="ECO:0007669"/>
    <property type="project" value="UniProtKB-KW"/>
</dbReference>
<dbReference type="PANTHER" id="PTHR43531:SF11">
    <property type="entry name" value="METHYL-ACCEPTING CHEMOTAXIS PROTEIN 3"/>
    <property type="match status" value="1"/>
</dbReference>
<dbReference type="eggNOG" id="COG0840">
    <property type="taxonomic scope" value="Bacteria"/>
</dbReference>
<dbReference type="EMBL" id="CP006939">
    <property type="protein sequence ID" value="AHC14220.1"/>
    <property type="molecule type" value="Genomic_DNA"/>
</dbReference>
<name>V5WF08_9SPIO</name>
<evidence type="ECO:0000256" key="5">
    <source>
        <dbReference type="ARBA" id="ARBA00023136"/>
    </source>
</evidence>
<dbReference type="InterPro" id="IPR003660">
    <property type="entry name" value="HAMP_dom"/>
</dbReference>
<evidence type="ECO:0000256" key="4">
    <source>
        <dbReference type="ARBA" id="ARBA00022989"/>
    </source>
</evidence>
<dbReference type="Proteomes" id="UP000018680">
    <property type="component" value="Chromosome"/>
</dbReference>
<dbReference type="GO" id="GO:0004888">
    <property type="term" value="F:transmembrane signaling receptor activity"/>
    <property type="evidence" value="ECO:0007669"/>
    <property type="project" value="TreeGrafter"/>
</dbReference>
<dbReference type="GO" id="GO:0005886">
    <property type="term" value="C:plasma membrane"/>
    <property type="evidence" value="ECO:0007669"/>
    <property type="project" value="TreeGrafter"/>
</dbReference>
<evidence type="ECO:0000256" key="10">
    <source>
        <dbReference type="SAM" id="Phobius"/>
    </source>
</evidence>
<comment type="subcellular location">
    <subcellularLocation>
        <location evidence="1">Membrane</location>
        <topology evidence="1">Multi-pass membrane protein</topology>
    </subcellularLocation>
</comment>
<dbReference type="InterPro" id="IPR029095">
    <property type="entry name" value="NarX-like_N"/>
</dbReference>
<keyword evidence="2" id="KW-0145">Chemotaxis</keyword>
<dbReference type="SMART" id="SM00283">
    <property type="entry name" value="MA"/>
    <property type="match status" value="1"/>
</dbReference>
<proteinExistence type="inferred from homology"/>
<dbReference type="PROSITE" id="PS50111">
    <property type="entry name" value="CHEMOTAXIS_TRANSDUC_2"/>
    <property type="match status" value="1"/>
</dbReference>
<dbReference type="InterPro" id="IPR051310">
    <property type="entry name" value="MCP_chemotaxis"/>
</dbReference>
<dbReference type="PATRIC" id="fig|1307761.3.peg.799"/>
<organism evidence="13 14">
    <name type="scientific">Salinispira pacifica</name>
    <dbReference type="NCBI Taxonomy" id="1307761"/>
    <lineage>
        <taxon>Bacteria</taxon>
        <taxon>Pseudomonadati</taxon>
        <taxon>Spirochaetota</taxon>
        <taxon>Spirochaetia</taxon>
        <taxon>Spirochaetales</taxon>
        <taxon>Spirochaetaceae</taxon>
        <taxon>Salinispira</taxon>
    </lineage>
</organism>
<evidence type="ECO:0000313" key="14">
    <source>
        <dbReference type="Proteomes" id="UP000018680"/>
    </source>
</evidence>
<keyword evidence="5 10" id="KW-0472">Membrane</keyword>
<keyword evidence="3 10" id="KW-0812">Transmembrane</keyword>
<evidence type="ECO:0000256" key="7">
    <source>
        <dbReference type="PROSITE-ProRule" id="PRU00284"/>
    </source>
</evidence>
<accession>V5WF08</accession>
<evidence type="ECO:0000256" key="1">
    <source>
        <dbReference type="ARBA" id="ARBA00004141"/>
    </source>
</evidence>
<dbReference type="AlphaFoldDB" id="V5WF08"/>
<keyword evidence="4 10" id="KW-1133">Transmembrane helix</keyword>
<dbReference type="KEGG" id="slr:L21SP2_0798"/>
<evidence type="ECO:0000256" key="3">
    <source>
        <dbReference type="ARBA" id="ARBA00022692"/>
    </source>
</evidence>
<dbReference type="Pfam" id="PF00015">
    <property type="entry name" value="MCPsignal"/>
    <property type="match status" value="1"/>
</dbReference>
<feature type="domain" description="Methyl-accepting transducer" evidence="11">
    <location>
        <begin position="313"/>
        <end position="542"/>
    </location>
</feature>
<keyword evidence="7" id="KW-0807">Transducer</keyword>
<feature type="region of interest" description="Disordered" evidence="9">
    <location>
        <begin position="134"/>
        <end position="154"/>
    </location>
</feature>
<evidence type="ECO:0000256" key="6">
    <source>
        <dbReference type="ARBA" id="ARBA00029447"/>
    </source>
</evidence>